<proteinExistence type="predicted"/>
<keyword evidence="2" id="KW-1185">Reference proteome</keyword>
<dbReference type="SUPFAM" id="SSF56112">
    <property type="entry name" value="Protein kinase-like (PK-like)"/>
    <property type="match status" value="1"/>
</dbReference>
<accession>A0A9W9PRS8</accession>
<gene>
    <name evidence="1" type="ORF">N7476_009607</name>
</gene>
<evidence type="ECO:0000313" key="2">
    <source>
        <dbReference type="Proteomes" id="UP001147746"/>
    </source>
</evidence>
<dbReference type="InterPro" id="IPR011009">
    <property type="entry name" value="Kinase-like_dom_sf"/>
</dbReference>
<dbReference type="Gene3D" id="1.10.510.10">
    <property type="entry name" value="Transferase(Phosphotransferase) domain 1"/>
    <property type="match status" value="1"/>
</dbReference>
<protein>
    <recommendedName>
        <fullName evidence="3">Protein kinase domain-containing protein</fullName>
    </recommendedName>
</protein>
<dbReference type="Gene3D" id="3.30.200.20">
    <property type="entry name" value="Phosphorylase Kinase, domain 1"/>
    <property type="match status" value="1"/>
</dbReference>
<name>A0A9W9PRS8_9EURO</name>
<reference evidence="1" key="2">
    <citation type="journal article" date="2023" name="IMA Fungus">
        <title>Comparative genomic study of the Penicillium genus elucidates a diverse pangenome and 15 lateral gene transfer events.</title>
        <authorList>
            <person name="Petersen C."/>
            <person name="Sorensen T."/>
            <person name="Nielsen M.R."/>
            <person name="Sondergaard T.E."/>
            <person name="Sorensen J.L."/>
            <person name="Fitzpatrick D.A."/>
            <person name="Frisvad J.C."/>
            <person name="Nielsen K.L."/>
        </authorList>
    </citation>
    <scope>NUCLEOTIDE SEQUENCE</scope>
    <source>
        <strain evidence="1">IBT 21472</strain>
    </source>
</reference>
<evidence type="ECO:0000313" key="1">
    <source>
        <dbReference type="EMBL" id="KAJ5302808.1"/>
    </source>
</evidence>
<organism evidence="1 2">
    <name type="scientific">Penicillium atrosanguineum</name>
    <dbReference type="NCBI Taxonomy" id="1132637"/>
    <lineage>
        <taxon>Eukaryota</taxon>
        <taxon>Fungi</taxon>
        <taxon>Dikarya</taxon>
        <taxon>Ascomycota</taxon>
        <taxon>Pezizomycotina</taxon>
        <taxon>Eurotiomycetes</taxon>
        <taxon>Eurotiomycetidae</taxon>
        <taxon>Eurotiales</taxon>
        <taxon>Aspergillaceae</taxon>
        <taxon>Penicillium</taxon>
    </lineage>
</organism>
<sequence length="120" mass="13788">MAYGSILHYKAPEVLISRQSYHGQTDIWSAGYAIERHRTKFVPTAAAIDILTKMIVFDPHKRATASETLTFPYLAPYHDPTDEPEAKTKLDWRLAEADYPLKAWKAKVYVKINLHLGPRY</sequence>
<dbReference type="EMBL" id="JAPZBO010000009">
    <property type="protein sequence ID" value="KAJ5302808.1"/>
    <property type="molecule type" value="Genomic_DNA"/>
</dbReference>
<dbReference type="Proteomes" id="UP001147746">
    <property type="component" value="Unassembled WGS sequence"/>
</dbReference>
<comment type="caution">
    <text evidence="1">The sequence shown here is derived from an EMBL/GenBank/DDBJ whole genome shotgun (WGS) entry which is preliminary data.</text>
</comment>
<evidence type="ECO:0008006" key="3">
    <source>
        <dbReference type="Google" id="ProtNLM"/>
    </source>
</evidence>
<reference evidence="1" key="1">
    <citation type="submission" date="2022-12" db="EMBL/GenBank/DDBJ databases">
        <authorList>
            <person name="Petersen C."/>
        </authorList>
    </citation>
    <scope>NUCLEOTIDE SEQUENCE</scope>
    <source>
        <strain evidence="1">IBT 21472</strain>
    </source>
</reference>
<dbReference type="AlphaFoldDB" id="A0A9W9PRS8"/>